<organism evidence="1">
    <name type="scientific">Anguilla anguilla</name>
    <name type="common">European freshwater eel</name>
    <name type="synonym">Muraena anguilla</name>
    <dbReference type="NCBI Taxonomy" id="7936"/>
    <lineage>
        <taxon>Eukaryota</taxon>
        <taxon>Metazoa</taxon>
        <taxon>Chordata</taxon>
        <taxon>Craniata</taxon>
        <taxon>Vertebrata</taxon>
        <taxon>Euteleostomi</taxon>
        <taxon>Actinopterygii</taxon>
        <taxon>Neopterygii</taxon>
        <taxon>Teleostei</taxon>
        <taxon>Anguilliformes</taxon>
        <taxon>Anguillidae</taxon>
        <taxon>Anguilla</taxon>
    </lineage>
</organism>
<accession>A0A0E9PP00</accession>
<reference evidence="1" key="1">
    <citation type="submission" date="2014-11" db="EMBL/GenBank/DDBJ databases">
        <authorList>
            <person name="Amaro Gonzalez C."/>
        </authorList>
    </citation>
    <scope>NUCLEOTIDE SEQUENCE</scope>
</reference>
<sequence length="29" mass="3376">MKGLYISIAQMTHNRQIPTLSHSTYKIDQ</sequence>
<protein>
    <submittedName>
        <fullName evidence="1">Uncharacterized protein</fullName>
    </submittedName>
</protein>
<name>A0A0E9PP00_ANGAN</name>
<dbReference type="EMBL" id="GBXM01102550">
    <property type="protein sequence ID" value="JAH06027.1"/>
    <property type="molecule type" value="Transcribed_RNA"/>
</dbReference>
<proteinExistence type="predicted"/>
<reference evidence="1" key="2">
    <citation type="journal article" date="2015" name="Fish Shellfish Immunol.">
        <title>Early steps in the European eel (Anguilla anguilla)-Vibrio vulnificus interaction in the gills: Role of the RtxA13 toxin.</title>
        <authorList>
            <person name="Callol A."/>
            <person name="Pajuelo D."/>
            <person name="Ebbesson L."/>
            <person name="Teles M."/>
            <person name="MacKenzie S."/>
            <person name="Amaro C."/>
        </authorList>
    </citation>
    <scope>NUCLEOTIDE SEQUENCE</scope>
</reference>
<evidence type="ECO:0000313" key="1">
    <source>
        <dbReference type="EMBL" id="JAH06027.1"/>
    </source>
</evidence>
<dbReference type="AlphaFoldDB" id="A0A0E9PP00"/>